<sequence>MPVMKKTSRAPPPASQGYPSIASKAGSIKFPGISGSGLFPAPSGGIPQPDFSDPKLQKVRDPAFYAAAAASRMASLSSGQATTFDDGLTVLERKQRGSMDMFLTGQAKSRVDKTAIVGEIDAPAFGGLSADRFQLLFIAVFGVFTLVGSLANAKPYV</sequence>
<dbReference type="OrthoDB" id="199723at2759"/>
<protein>
    <submittedName>
        <fullName evidence="3">Uncharacterized protein</fullName>
    </submittedName>
</protein>
<proteinExistence type="predicted"/>
<evidence type="ECO:0000313" key="4">
    <source>
        <dbReference type="Proteomes" id="UP001165082"/>
    </source>
</evidence>
<gene>
    <name evidence="3" type="ORF">TrRE_jg4232</name>
</gene>
<comment type="caution">
    <text evidence="3">The sequence shown here is derived from an EMBL/GenBank/DDBJ whole genome shotgun (WGS) entry which is preliminary data.</text>
</comment>
<dbReference type="EMBL" id="BRXZ01005901">
    <property type="protein sequence ID" value="GMH52060.1"/>
    <property type="molecule type" value="Genomic_DNA"/>
</dbReference>
<reference evidence="3" key="1">
    <citation type="submission" date="2022-07" db="EMBL/GenBank/DDBJ databases">
        <title>Genome analysis of Parmales, a sister group of diatoms, reveals the evolutionary specialization of diatoms from phago-mixotrophs to photoautotrophs.</title>
        <authorList>
            <person name="Ban H."/>
            <person name="Sato S."/>
            <person name="Yoshikawa S."/>
            <person name="Kazumasa Y."/>
            <person name="Nakamura Y."/>
            <person name="Ichinomiya M."/>
            <person name="Saitoh K."/>
            <person name="Sato N."/>
            <person name="Blanc-Mathieu R."/>
            <person name="Endo H."/>
            <person name="Kuwata A."/>
            <person name="Ogata H."/>
        </authorList>
    </citation>
    <scope>NUCLEOTIDE SEQUENCE</scope>
</reference>
<feature type="region of interest" description="Disordered" evidence="1">
    <location>
        <begin position="1"/>
        <end position="21"/>
    </location>
</feature>
<organism evidence="3 4">
    <name type="scientific">Triparma retinervis</name>
    <dbReference type="NCBI Taxonomy" id="2557542"/>
    <lineage>
        <taxon>Eukaryota</taxon>
        <taxon>Sar</taxon>
        <taxon>Stramenopiles</taxon>
        <taxon>Ochrophyta</taxon>
        <taxon>Bolidophyceae</taxon>
        <taxon>Parmales</taxon>
        <taxon>Triparmaceae</taxon>
        <taxon>Triparma</taxon>
    </lineage>
</organism>
<accession>A0A9W6ZLA0</accession>
<dbReference type="AlphaFoldDB" id="A0A9W6ZLA0"/>
<feature type="transmembrane region" description="Helical" evidence="2">
    <location>
        <begin position="135"/>
        <end position="153"/>
    </location>
</feature>
<keyword evidence="2" id="KW-1133">Transmembrane helix</keyword>
<evidence type="ECO:0000256" key="2">
    <source>
        <dbReference type="SAM" id="Phobius"/>
    </source>
</evidence>
<keyword evidence="2" id="KW-0812">Transmembrane</keyword>
<evidence type="ECO:0000313" key="3">
    <source>
        <dbReference type="EMBL" id="GMH52060.1"/>
    </source>
</evidence>
<evidence type="ECO:0000256" key="1">
    <source>
        <dbReference type="SAM" id="MobiDB-lite"/>
    </source>
</evidence>
<keyword evidence="2" id="KW-0472">Membrane</keyword>
<dbReference type="Proteomes" id="UP001165082">
    <property type="component" value="Unassembled WGS sequence"/>
</dbReference>
<name>A0A9W6ZLA0_9STRA</name>
<keyword evidence="4" id="KW-1185">Reference proteome</keyword>